<dbReference type="Pfam" id="PF25390">
    <property type="entry name" value="WD40_RLD"/>
    <property type="match status" value="1"/>
</dbReference>
<evidence type="ECO:0000313" key="5">
    <source>
        <dbReference type="RefSeq" id="XP_018016066.1"/>
    </source>
</evidence>
<reference evidence="5" key="1">
    <citation type="submission" date="2025-08" db="UniProtKB">
        <authorList>
            <consortium name="RefSeq"/>
        </authorList>
    </citation>
    <scope>IDENTIFICATION</scope>
    <source>
        <tissue evidence="5">Whole organism</tissue>
    </source>
</reference>
<dbReference type="RefSeq" id="XP_018016066.1">
    <property type="nucleotide sequence ID" value="XM_018160577.2"/>
</dbReference>
<keyword evidence="1" id="KW-0677">Repeat</keyword>
<dbReference type="InterPro" id="IPR053035">
    <property type="entry name" value="Mitochondrial_GEF_domain"/>
</dbReference>
<organism evidence="4 5">
    <name type="scientific">Hyalella azteca</name>
    <name type="common">Amphipod</name>
    <dbReference type="NCBI Taxonomy" id="294128"/>
    <lineage>
        <taxon>Eukaryota</taxon>
        <taxon>Metazoa</taxon>
        <taxon>Ecdysozoa</taxon>
        <taxon>Arthropoda</taxon>
        <taxon>Crustacea</taxon>
        <taxon>Multicrustacea</taxon>
        <taxon>Malacostraca</taxon>
        <taxon>Eumalacostraca</taxon>
        <taxon>Peracarida</taxon>
        <taxon>Amphipoda</taxon>
        <taxon>Senticaudata</taxon>
        <taxon>Talitrida</taxon>
        <taxon>Talitroidea</taxon>
        <taxon>Hyalellidae</taxon>
        <taxon>Hyalella</taxon>
    </lineage>
</organism>
<dbReference type="OrthoDB" id="70707at2759"/>
<dbReference type="PANTHER" id="PTHR46337:SF1">
    <property type="entry name" value="RCC1-LIKE G EXCHANGING FACTOR-LIKE PROTEIN"/>
    <property type="match status" value="1"/>
</dbReference>
<evidence type="ECO:0000256" key="2">
    <source>
        <dbReference type="PROSITE-ProRule" id="PRU00235"/>
    </source>
</evidence>
<dbReference type="SUPFAM" id="SSF50985">
    <property type="entry name" value="RCC1/BLIP-II"/>
    <property type="match status" value="1"/>
</dbReference>
<evidence type="ECO:0000256" key="1">
    <source>
        <dbReference type="ARBA" id="ARBA00022737"/>
    </source>
</evidence>
<evidence type="ECO:0000259" key="3">
    <source>
        <dbReference type="Pfam" id="PF25390"/>
    </source>
</evidence>
<gene>
    <name evidence="5" type="primary">LOC108672836</name>
</gene>
<dbReference type="InterPro" id="IPR000408">
    <property type="entry name" value="Reg_chr_condens"/>
</dbReference>
<keyword evidence="4" id="KW-1185">Reference proteome</keyword>
<feature type="repeat" description="RCC1" evidence="2">
    <location>
        <begin position="216"/>
        <end position="269"/>
    </location>
</feature>
<dbReference type="GO" id="GO:0019843">
    <property type="term" value="F:rRNA binding"/>
    <property type="evidence" value="ECO:0007669"/>
    <property type="project" value="TreeGrafter"/>
</dbReference>
<sequence>MLAMLPNTGTTYSLYRYGKQLSRVSSPCQRPAAQLIQCLHPFLLGQQNGQCYSKDSKKLPLRDTLDHEPDLGLDLEEHVYEGKHHKLGTRVYIWGVAAHGALGRASFVNPILSKRQTPIDCRLHPHRLEFGEKHKVLDVSCGYGFTVFAVKPKGQPSIFGTGLNGEGQLGIQRTKKGKDITIVPEPVPIELGLQQGDAVIKVSCGRAHTLALAKSGAVYGVGCNSFGQCGRPVVPDEDVSWRRSAIQGLPPDVVQVQAGQDTSFMVTSGGEVWSCGWGADGQHGRGHYGSETNVGLVKGELQDLKVVKVASRADCALALTESGDVLGWGNNEYGQLLTAADEPQLHTPRRLPLPPTVGRIVDVAASGSACFVLNDKGDVYSWGFGPLGRGPENIQCSSPQLIPPPLFGRNEFTPDVKVVSVVCGVHMVTCITNNGNLYSWGRNIGGNLGLGHRHEQSFPVQVCMLGRVLQASCGVDHSAALARTL</sequence>
<dbReference type="GO" id="GO:0070131">
    <property type="term" value="P:positive regulation of mitochondrial translation"/>
    <property type="evidence" value="ECO:0007669"/>
    <property type="project" value="TreeGrafter"/>
</dbReference>
<dbReference type="PANTHER" id="PTHR46337">
    <property type="entry name" value="RCC1-LIKE G EXCHANGING FACTOR-LIKE PROTEIN"/>
    <property type="match status" value="1"/>
</dbReference>
<dbReference type="Pfam" id="PF00415">
    <property type="entry name" value="RCC1"/>
    <property type="match status" value="1"/>
</dbReference>
<feature type="repeat" description="RCC1" evidence="2">
    <location>
        <begin position="156"/>
        <end position="215"/>
    </location>
</feature>
<name>A0A8B7NSQ8_HYAAZ</name>
<dbReference type="InterPro" id="IPR058923">
    <property type="entry name" value="RCC1-like_dom"/>
</dbReference>
<dbReference type="PROSITE" id="PS50012">
    <property type="entry name" value="RCC1_3"/>
    <property type="match status" value="6"/>
</dbReference>
<feature type="repeat" description="RCC1" evidence="2">
    <location>
        <begin position="323"/>
        <end position="376"/>
    </location>
</feature>
<feature type="repeat" description="RCC1" evidence="2">
    <location>
        <begin position="89"/>
        <end position="152"/>
    </location>
</feature>
<dbReference type="GO" id="GO:0005743">
    <property type="term" value="C:mitochondrial inner membrane"/>
    <property type="evidence" value="ECO:0007669"/>
    <property type="project" value="TreeGrafter"/>
</dbReference>
<dbReference type="GO" id="GO:0005085">
    <property type="term" value="F:guanyl-nucleotide exchange factor activity"/>
    <property type="evidence" value="ECO:0007669"/>
    <property type="project" value="TreeGrafter"/>
</dbReference>
<dbReference type="OMA" id="GSFCMAL"/>
<proteinExistence type="predicted"/>
<feature type="repeat" description="RCC1" evidence="2">
    <location>
        <begin position="377"/>
        <end position="434"/>
    </location>
</feature>
<feature type="domain" description="RCC1-like" evidence="3">
    <location>
        <begin position="195"/>
        <end position="482"/>
    </location>
</feature>
<accession>A0A8B7NSQ8</accession>
<protein>
    <submittedName>
        <fullName evidence="5">RCC1-like G exchanging factor-like protein</fullName>
    </submittedName>
</protein>
<dbReference type="InterPro" id="IPR009091">
    <property type="entry name" value="RCC1/BLIP-II"/>
</dbReference>
<dbReference type="KEGG" id="hazt:108672836"/>
<dbReference type="GeneID" id="108672836"/>
<dbReference type="PRINTS" id="PR00633">
    <property type="entry name" value="RCCNDNSATION"/>
</dbReference>
<dbReference type="AlphaFoldDB" id="A0A8B7NSQ8"/>
<feature type="repeat" description="RCC1" evidence="2">
    <location>
        <begin position="435"/>
        <end position="484"/>
    </location>
</feature>
<evidence type="ECO:0000313" key="4">
    <source>
        <dbReference type="Proteomes" id="UP000694843"/>
    </source>
</evidence>
<dbReference type="Gene3D" id="2.130.10.30">
    <property type="entry name" value="Regulator of chromosome condensation 1/beta-lactamase-inhibitor protein II"/>
    <property type="match status" value="2"/>
</dbReference>
<dbReference type="Proteomes" id="UP000694843">
    <property type="component" value="Unplaced"/>
</dbReference>